<dbReference type="RefSeq" id="WP_279728118.1">
    <property type="nucleotide sequence ID" value="NZ_JAOCKX010000008.1"/>
</dbReference>
<dbReference type="AlphaFoldDB" id="A0AA42WVB9"/>
<reference evidence="1" key="1">
    <citation type="submission" date="2022-09" db="EMBL/GenBank/DDBJ databases">
        <title>Intensive care unit water sources are persistently colonized with multi-drug resistant bacteria and are the site of extensive horizontal gene transfer of antibiotic resistance genes.</title>
        <authorList>
            <person name="Diorio-Toth L."/>
        </authorList>
    </citation>
    <scope>NUCLEOTIDE SEQUENCE</scope>
    <source>
        <strain evidence="1">GD03659</strain>
    </source>
</reference>
<proteinExistence type="predicted"/>
<evidence type="ECO:0000313" key="2">
    <source>
        <dbReference type="Proteomes" id="UP001162318"/>
    </source>
</evidence>
<gene>
    <name evidence="1" type="ORF">N5J77_07990</name>
</gene>
<dbReference type="Proteomes" id="UP001162318">
    <property type="component" value="Unassembled WGS sequence"/>
</dbReference>
<dbReference type="Gene3D" id="3.40.120.10">
    <property type="entry name" value="Alpha-D-Glucose-1,6-Bisphosphate, subunit A, domain 3"/>
    <property type="match status" value="1"/>
</dbReference>
<name>A0AA42WVB9_SPHYA</name>
<comment type="caution">
    <text evidence="1">The sequence shown here is derived from an EMBL/GenBank/DDBJ whole genome shotgun (WGS) entry which is preliminary data.</text>
</comment>
<protein>
    <submittedName>
        <fullName evidence="1">Uncharacterized protein</fullName>
    </submittedName>
</protein>
<organism evidence="1 2">
    <name type="scientific">Sphingobium yanoikuyae</name>
    <name type="common">Sphingomonas yanoikuyae</name>
    <dbReference type="NCBI Taxonomy" id="13690"/>
    <lineage>
        <taxon>Bacteria</taxon>
        <taxon>Pseudomonadati</taxon>
        <taxon>Pseudomonadota</taxon>
        <taxon>Alphaproteobacteria</taxon>
        <taxon>Sphingomonadales</taxon>
        <taxon>Sphingomonadaceae</taxon>
        <taxon>Sphingobium</taxon>
    </lineage>
</organism>
<accession>A0AA42WVB9</accession>
<evidence type="ECO:0000313" key="1">
    <source>
        <dbReference type="EMBL" id="MDH2131061.1"/>
    </source>
</evidence>
<sequence>MDAILSTDGHSDRPLLVDERSVWMHGDVLGISCAGALKIAAIATPVSRNSAVELSGLLHAVGLTRISSPFVIEAIDALAGARQVSVCVYEANGGFLLATPVVLDGWRLSALPTRDAVLPKS</sequence>
<dbReference type="EMBL" id="JAOCKX010000008">
    <property type="protein sequence ID" value="MDH2131061.1"/>
    <property type="molecule type" value="Genomic_DNA"/>
</dbReference>